<dbReference type="Pfam" id="PF13589">
    <property type="entry name" value="HATPase_c_3"/>
    <property type="match status" value="1"/>
</dbReference>
<dbReference type="Ensembl" id="ENSCCRT00000171645.1">
    <property type="protein sequence ID" value="ENSCCRP00000118962.1"/>
    <property type="gene ID" value="ENSCCRG00000062663.1"/>
</dbReference>
<dbReference type="InterPro" id="IPR020575">
    <property type="entry name" value="Hsp90_N"/>
</dbReference>
<keyword evidence="7" id="KW-0346">Stress response</keyword>
<organism evidence="12 13">
    <name type="scientific">Cyprinus carpio carpio</name>
    <dbReference type="NCBI Taxonomy" id="630221"/>
    <lineage>
        <taxon>Eukaryota</taxon>
        <taxon>Metazoa</taxon>
        <taxon>Chordata</taxon>
        <taxon>Craniata</taxon>
        <taxon>Vertebrata</taxon>
        <taxon>Euteleostomi</taxon>
        <taxon>Actinopterygii</taxon>
        <taxon>Neopterygii</taxon>
        <taxon>Teleostei</taxon>
        <taxon>Ostariophysi</taxon>
        <taxon>Cypriniformes</taxon>
        <taxon>Cyprinidae</taxon>
        <taxon>Cyprininae</taxon>
        <taxon>Cyprinus</taxon>
    </lineage>
</organism>
<evidence type="ECO:0000256" key="5">
    <source>
        <dbReference type="ARBA" id="ARBA00022741"/>
    </source>
</evidence>
<dbReference type="GO" id="GO:0140662">
    <property type="term" value="F:ATP-dependent protein folding chaperone"/>
    <property type="evidence" value="ECO:0007669"/>
    <property type="project" value="InterPro"/>
</dbReference>
<evidence type="ECO:0000256" key="6">
    <source>
        <dbReference type="ARBA" id="ARBA00022840"/>
    </source>
</evidence>
<evidence type="ECO:0000256" key="8">
    <source>
        <dbReference type="ARBA" id="ARBA00023186"/>
    </source>
</evidence>
<dbReference type="FunFam" id="1.20.120.790:FF:000001">
    <property type="entry name" value="Heat shock protein 90 alpha"/>
    <property type="match status" value="1"/>
</dbReference>
<dbReference type="InterPro" id="IPR001404">
    <property type="entry name" value="Hsp90_fam"/>
</dbReference>
<feature type="binding site" evidence="9">
    <location>
        <position position="41"/>
    </location>
    <ligand>
        <name>ATP</name>
        <dbReference type="ChEBI" id="CHEBI:30616"/>
    </ligand>
</feature>
<dbReference type="PIRSF" id="PIRSF002583">
    <property type="entry name" value="Hsp90"/>
    <property type="match status" value="1"/>
</dbReference>
<evidence type="ECO:0000256" key="9">
    <source>
        <dbReference type="PIRSR" id="PIRSR002583-1"/>
    </source>
</evidence>
<feature type="binding site" evidence="9">
    <location>
        <position position="87"/>
    </location>
    <ligand>
        <name>ATP</name>
        <dbReference type="ChEBI" id="CHEBI:30616"/>
    </ligand>
</feature>
<keyword evidence="8" id="KW-0143">Chaperone</keyword>
<dbReference type="SUPFAM" id="SSF55874">
    <property type="entry name" value="ATPase domain of HSP90 chaperone/DNA topoisomerase II/histidine kinase"/>
    <property type="match status" value="1"/>
</dbReference>
<feature type="binding site" evidence="9">
    <location>
        <position position="100"/>
    </location>
    <ligand>
        <name>ATP</name>
        <dbReference type="ChEBI" id="CHEBI:30616"/>
    </ligand>
</feature>
<reference evidence="12" key="1">
    <citation type="submission" date="2025-08" db="UniProtKB">
        <authorList>
            <consortium name="Ensembl"/>
        </authorList>
    </citation>
    <scope>IDENTIFICATION</scope>
</reference>
<protein>
    <submittedName>
        <fullName evidence="12">Heat shock protein 90, alpha (cytosolic), class B member 1</fullName>
    </submittedName>
</protein>
<dbReference type="Proteomes" id="UP001108240">
    <property type="component" value="Unplaced"/>
</dbReference>
<dbReference type="SMART" id="SM00387">
    <property type="entry name" value="HATPase_c"/>
    <property type="match status" value="1"/>
</dbReference>
<dbReference type="PROSITE" id="PS00298">
    <property type="entry name" value="HSP90"/>
    <property type="match status" value="1"/>
</dbReference>
<dbReference type="FunFam" id="3.30.230.80:FF:000001">
    <property type="entry name" value="Heat shock protein 90 alpha"/>
    <property type="match status" value="1"/>
</dbReference>
<accession>A0A9J7YGE8</accession>
<evidence type="ECO:0000256" key="10">
    <source>
        <dbReference type="SAM" id="MobiDB-lite"/>
    </source>
</evidence>
<dbReference type="GO" id="GO:0005524">
    <property type="term" value="F:ATP binding"/>
    <property type="evidence" value="ECO:0007669"/>
    <property type="project" value="UniProtKB-KW"/>
</dbReference>
<dbReference type="FunFam" id="3.40.50.11260:FF:000001">
    <property type="entry name" value="Heat shock protein 90 alpha"/>
    <property type="match status" value="1"/>
</dbReference>
<dbReference type="GO" id="GO:0051082">
    <property type="term" value="F:unfolded protein binding"/>
    <property type="evidence" value="ECO:0007669"/>
    <property type="project" value="InterPro"/>
</dbReference>
<sequence length="676" mass="77727">MPEEMRQEEEAETFAFQAEIAQLMSLIINTFYSNKEIFLRELISNASDALDKIRYESLTDPTKLDSGKDLKIEIIPNVHERTLTLIDTGIGMTKADLINNLGTIAKSGTKAFMEALQAGADISMIGQFGVGFYSAYLVAEKVTVITKHNDDEQYAWESSAGGSFTVKVDSGEPIGRGTKVILHLKEDQTEYIEEKRVKEVVKKHSQFIGYPITLFVEKERDKEISDDEDKKKKKKIKEKYIDQEELNKTKPIWTRNPDDISNEEYGEFYKSLTNDWEDHLAVKHFSVEGQLEFRALLFIPRRAPFDLFENKKKKNNIKLYVRRVFIMDSCEELIPEYLNFVRGVVDSEDLPLNISREMLQQSKILKVIRKNIVKKCLELFAELAEDKENYKKFYDGFSKNLKLGIHEDSQNRKKLSEMLRYQSSQSGDEMTSLTEYVSRMKENQKSIYYITGESKDQVAHSAFVERVCKRGFEVLYMTEPIDEYCVQQLKDFDGKSLVSKKKMEEDKAKFENLCKLMKEILDKKVEKVTVSNRLVSSPCCIVTSTYGWTANMERIMKAQALRDNSTMGYMMAKKHLEINPDHPIMETLRKKADADKNDKAVKDLVILLFETALLSSGFSLDDPQTHSNRIYRMIKLGLGIDEDEDVPVEEPSSAPAPEEIPPLEGDDDASRMEEVD</sequence>
<comment type="subcellular location">
    <subcellularLocation>
        <location evidence="1">Cytoplasm</location>
    </subcellularLocation>
</comment>
<name>A0A9J7YGE8_CYPCA</name>
<evidence type="ECO:0000256" key="1">
    <source>
        <dbReference type="ARBA" id="ARBA00004496"/>
    </source>
</evidence>
<comment type="similarity">
    <text evidence="2">Belongs to the heat shock protein 90 family.</text>
</comment>
<reference evidence="12" key="2">
    <citation type="submission" date="2025-09" db="UniProtKB">
        <authorList>
            <consortium name="Ensembl"/>
        </authorList>
    </citation>
    <scope>IDENTIFICATION</scope>
</reference>
<keyword evidence="6 9" id="KW-0067">ATP-binding</keyword>
<dbReference type="InterPro" id="IPR037196">
    <property type="entry name" value="HSP90_C"/>
</dbReference>
<keyword evidence="3" id="KW-0963">Cytoplasm</keyword>
<dbReference type="GeneTree" id="ENSGT01020000230401"/>
<dbReference type="Gene3D" id="3.30.565.10">
    <property type="entry name" value="Histidine kinase-like ATPase, C-terminal domain"/>
    <property type="match status" value="1"/>
</dbReference>
<dbReference type="PRINTS" id="PR00775">
    <property type="entry name" value="HEATSHOCK90"/>
</dbReference>
<keyword evidence="5 9" id="KW-0547">Nucleotide-binding</keyword>
<dbReference type="PANTHER" id="PTHR11528">
    <property type="entry name" value="HEAT SHOCK PROTEIN 90 FAMILY MEMBER"/>
    <property type="match status" value="1"/>
</dbReference>
<dbReference type="SUPFAM" id="SSF110942">
    <property type="entry name" value="HSP90 C-terminal domain"/>
    <property type="match status" value="1"/>
</dbReference>
<dbReference type="InterPro" id="IPR036890">
    <property type="entry name" value="HATPase_C_sf"/>
</dbReference>
<evidence type="ECO:0000259" key="11">
    <source>
        <dbReference type="SMART" id="SM00387"/>
    </source>
</evidence>
<dbReference type="Pfam" id="PF00183">
    <property type="entry name" value="HSP90"/>
    <property type="match status" value="1"/>
</dbReference>
<proteinExistence type="inferred from homology"/>
<feature type="binding site" evidence="9">
    <location>
        <begin position="127"/>
        <end position="132"/>
    </location>
    <ligand>
        <name>ATP</name>
        <dbReference type="ChEBI" id="CHEBI:30616"/>
    </ligand>
</feature>
<dbReference type="InterPro" id="IPR003594">
    <property type="entry name" value="HATPase_dom"/>
</dbReference>
<feature type="binding site" evidence="9">
    <location>
        <position position="356"/>
    </location>
    <ligand>
        <name>ATP</name>
        <dbReference type="ChEBI" id="CHEBI:30616"/>
    </ligand>
</feature>
<feature type="binding site" evidence="9">
    <location>
        <position position="45"/>
    </location>
    <ligand>
        <name>ATP</name>
        <dbReference type="ChEBI" id="CHEBI:30616"/>
    </ligand>
</feature>
<dbReference type="InterPro" id="IPR020568">
    <property type="entry name" value="Ribosomal_Su5_D2-typ_SF"/>
</dbReference>
<dbReference type="GO" id="GO:0007517">
    <property type="term" value="P:muscle organ development"/>
    <property type="evidence" value="ECO:0007669"/>
    <property type="project" value="UniProtKB-KW"/>
</dbReference>
<dbReference type="FunFam" id="3.30.565.10:FF:000204">
    <property type="entry name" value="Heat shock protein HSP 90-beta"/>
    <property type="match status" value="1"/>
</dbReference>
<evidence type="ECO:0000313" key="13">
    <source>
        <dbReference type="Proteomes" id="UP001108240"/>
    </source>
</evidence>
<feature type="binding site" evidence="9">
    <location>
        <position position="106"/>
    </location>
    <ligand>
        <name>ATP</name>
        <dbReference type="ChEBI" id="CHEBI:30616"/>
    </ligand>
</feature>
<feature type="binding site" evidence="9">
    <location>
        <position position="178"/>
    </location>
    <ligand>
        <name>ATP</name>
        <dbReference type="ChEBI" id="CHEBI:30616"/>
    </ligand>
</feature>
<feature type="region of interest" description="Disordered" evidence="10">
    <location>
        <begin position="642"/>
        <end position="676"/>
    </location>
</feature>
<evidence type="ECO:0000256" key="4">
    <source>
        <dbReference type="ARBA" id="ARBA00022541"/>
    </source>
</evidence>
<evidence type="ECO:0000256" key="3">
    <source>
        <dbReference type="ARBA" id="ARBA00022490"/>
    </source>
</evidence>
<dbReference type="Gene3D" id="3.30.230.80">
    <property type="match status" value="1"/>
</dbReference>
<dbReference type="GO" id="GO:0016887">
    <property type="term" value="F:ATP hydrolysis activity"/>
    <property type="evidence" value="ECO:0007669"/>
    <property type="project" value="InterPro"/>
</dbReference>
<dbReference type="GO" id="GO:0050900">
    <property type="term" value="P:leukocyte migration"/>
    <property type="evidence" value="ECO:0007669"/>
    <property type="project" value="UniProtKB-ARBA"/>
</dbReference>
<evidence type="ECO:0000256" key="2">
    <source>
        <dbReference type="ARBA" id="ARBA00008239"/>
    </source>
</evidence>
<dbReference type="AlphaFoldDB" id="A0A9J7YGE8"/>
<dbReference type="CDD" id="cd16927">
    <property type="entry name" value="HATPase_Hsp90-like"/>
    <property type="match status" value="1"/>
</dbReference>
<feature type="binding site" evidence="9">
    <location>
        <position position="92"/>
    </location>
    <ligand>
        <name>ATP</name>
        <dbReference type="ChEBI" id="CHEBI:30616"/>
    </ligand>
</feature>
<feature type="domain" description="Histidine kinase/HSP90-like ATPase" evidence="11">
    <location>
        <begin position="34"/>
        <end position="188"/>
    </location>
</feature>
<keyword evidence="4" id="KW-0517">Myogenesis</keyword>
<dbReference type="GO" id="GO:0005737">
    <property type="term" value="C:cytoplasm"/>
    <property type="evidence" value="ECO:0007669"/>
    <property type="project" value="UniProtKB-SubCell"/>
</dbReference>
<dbReference type="Gene3D" id="1.20.120.790">
    <property type="entry name" value="Heat shock protein 90, C-terminal domain"/>
    <property type="match status" value="1"/>
</dbReference>
<evidence type="ECO:0000313" key="12">
    <source>
        <dbReference type="Ensembl" id="ENSCCRP00000118962.1"/>
    </source>
</evidence>
<evidence type="ECO:0000256" key="7">
    <source>
        <dbReference type="ARBA" id="ARBA00023016"/>
    </source>
</evidence>
<dbReference type="SUPFAM" id="SSF54211">
    <property type="entry name" value="Ribosomal protein S5 domain 2-like"/>
    <property type="match status" value="1"/>
</dbReference>
<dbReference type="InterPro" id="IPR019805">
    <property type="entry name" value="Heat_shock_protein_90_CS"/>
</dbReference>
<dbReference type="NCBIfam" id="NF003555">
    <property type="entry name" value="PRK05218.1"/>
    <property type="match status" value="1"/>
</dbReference>
<feature type="binding site" evidence="9">
    <location>
        <begin position="107"/>
        <end position="108"/>
    </location>
    <ligand>
        <name>ATP</name>
        <dbReference type="ChEBI" id="CHEBI:30616"/>
    </ligand>
</feature>
<keyword evidence="13" id="KW-1185">Reference proteome</keyword>
<dbReference type="Gene3D" id="3.40.50.11260">
    <property type="match status" value="1"/>
</dbReference>
<dbReference type="HAMAP" id="MF_00505">
    <property type="entry name" value="HSP90"/>
    <property type="match status" value="1"/>
</dbReference>